<keyword evidence="1" id="KW-0933">Apicoplast</keyword>
<geneLocation type="apicoplast" evidence="1"/>
<evidence type="ECO:0000313" key="2">
    <source>
        <dbReference type="Proteomes" id="UP000244803"/>
    </source>
</evidence>
<keyword evidence="1" id="KW-0687">Ribonucleoprotein</keyword>
<proteinExistence type="predicted"/>
<reference evidence="1" key="1">
    <citation type="submission" date="2022-07" db="EMBL/GenBank/DDBJ databases">
        <title>Chromosomal assemblies of T. orientalis with long-read sequencing.</title>
        <authorList>
            <person name="Yam J."/>
            <person name="Bogema D.R."/>
            <person name="Micallef M.L."/>
            <person name="Djordjevic S."/>
            <person name="Jenkins C."/>
        </authorList>
    </citation>
    <scope>NUCLEOTIDE SEQUENCE</scope>
    <source>
        <strain evidence="1">Fish Creek</strain>
    </source>
</reference>
<keyword evidence="1" id="KW-0934">Plastid</keyword>
<name>A0A976SJY2_THEOR</name>
<dbReference type="EMBL" id="CP102586">
    <property type="protein sequence ID" value="UVC53083.1"/>
    <property type="molecule type" value="Genomic_DNA"/>
</dbReference>
<organism evidence="1 2">
    <name type="scientific">Theileria orientalis</name>
    <dbReference type="NCBI Taxonomy" id="68886"/>
    <lineage>
        <taxon>Eukaryota</taxon>
        <taxon>Sar</taxon>
        <taxon>Alveolata</taxon>
        <taxon>Apicomplexa</taxon>
        <taxon>Aconoidasida</taxon>
        <taxon>Piroplasmida</taxon>
        <taxon>Theileriidae</taxon>
        <taxon>Theileria</taxon>
    </lineage>
</organism>
<sequence length="163" mass="19375">MNTIKTNKNYIKNLLLKVILKKGNSITAKNLILNSSINISKNIKNFYKLFENIIKNEVCPFKIVRNKNKYEYRYSKNNKFISNFIINIINSSRNKNKRISFDFYFKNEINKILENLNNVNSVKKNLTNLYNNINFTPLTVKKKFNEKDIEIIISKKKKNKNNI</sequence>
<protein>
    <submittedName>
        <fullName evidence="1">Ribosomal protein S7</fullName>
    </submittedName>
</protein>
<keyword evidence="1" id="KW-0689">Ribosomal protein</keyword>
<evidence type="ECO:0000313" key="1">
    <source>
        <dbReference type="EMBL" id="UVC53083.1"/>
    </source>
</evidence>
<dbReference type="GO" id="GO:0005840">
    <property type="term" value="C:ribosome"/>
    <property type="evidence" value="ECO:0007669"/>
    <property type="project" value="UniProtKB-KW"/>
</dbReference>
<dbReference type="AlphaFoldDB" id="A0A976SJY2"/>
<accession>A0A976SJY2</accession>
<gene>
    <name evidence="1" type="ORF">MACJ_004160</name>
</gene>
<dbReference type="Proteomes" id="UP000244803">
    <property type="component" value="Apicoplast Pltd"/>
</dbReference>